<evidence type="ECO:0000256" key="2">
    <source>
        <dbReference type="ARBA" id="ARBA00022516"/>
    </source>
</evidence>
<dbReference type="Pfam" id="PF02660">
    <property type="entry name" value="G3P_acyltransf"/>
    <property type="match status" value="1"/>
</dbReference>
<sequence length="108" mass="12102">LGHCFPVYIKFRGGKGLATTFGVYAALAFKPALLSLVIFLIVIAISRYVSLGSLFAALSYPLFIYLFKEEGGILYLSLALFHLIMFMHRSNIKRLIKGTERKLGEKAR</sequence>
<dbReference type="AlphaFoldDB" id="X0VUQ5"/>
<gene>
    <name evidence="11" type="ORF">S01H1_56885</name>
</gene>
<keyword evidence="9" id="KW-1208">Phospholipid metabolism</keyword>
<keyword evidence="7 10" id="KW-0472">Membrane</keyword>
<evidence type="ECO:0000256" key="9">
    <source>
        <dbReference type="ARBA" id="ARBA00023264"/>
    </source>
</evidence>
<dbReference type="GO" id="GO:0043772">
    <property type="term" value="F:acyl-phosphate glycerol-3-phosphate acyltransferase activity"/>
    <property type="evidence" value="ECO:0007669"/>
    <property type="project" value="InterPro"/>
</dbReference>
<dbReference type="PANTHER" id="PTHR30309">
    <property type="entry name" value="INNER MEMBRANE PROTEIN YGIH"/>
    <property type="match status" value="1"/>
</dbReference>
<dbReference type="InterPro" id="IPR003811">
    <property type="entry name" value="G3P_acylTferase_PlsY"/>
</dbReference>
<evidence type="ECO:0000256" key="7">
    <source>
        <dbReference type="ARBA" id="ARBA00023136"/>
    </source>
</evidence>
<evidence type="ECO:0000256" key="1">
    <source>
        <dbReference type="ARBA" id="ARBA00022475"/>
    </source>
</evidence>
<comment type="caution">
    <text evidence="11">The sequence shown here is derived from an EMBL/GenBank/DDBJ whole genome shotgun (WGS) entry which is preliminary data.</text>
</comment>
<evidence type="ECO:0008006" key="12">
    <source>
        <dbReference type="Google" id="ProtNLM"/>
    </source>
</evidence>
<organism evidence="11">
    <name type="scientific">marine sediment metagenome</name>
    <dbReference type="NCBI Taxonomy" id="412755"/>
    <lineage>
        <taxon>unclassified sequences</taxon>
        <taxon>metagenomes</taxon>
        <taxon>ecological metagenomes</taxon>
    </lineage>
</organism>
<keyword evidence="3" id="KW-0808">Transferase</keyword>
<evidence type="ECO:0000256" key="5">
    <source>
        <dbReference type="ARBA" id="ARBA00022989"/>
    </source>
</evidence>
<dbReference type="EMBL" id="BARS01037072">
    <property type="protein sequence ID" value="GAG22129.1"/>
    <property type="molecule type" value="Genomic_DNA"/>
</dbReference>
<keyword evidence="1" id="KW-1003">Cell membrane</keyword>
<keyword evidence="6" id="KW-0443">Lipid metabolism</keyword>
<feature type="transmembrane region" description="Helical" evidence="10">
    <location>
        <begin position="21"/>
        <end position="41"/>
    </location>
</feature>
<evidence type="ECO:0000256" key="3">
    <source>
        <dbReference type="ARBA" id="ARBA00022679"/>
    </source>
</evidence>
<reference evidence="11" key="1">
    <citation type="journal article" date="2014" name="Front. Microbiol.">
        <title>High frequency of phylogenetically diverse reductive dehalogenase-homologous genes in deep subseafloor sedimentary metagenomes.</title>
        <authorList>
            <person name="Kawai M."/>
            <person name="Futagami T."/>
            <person name="Toyoda A."/>
            <person name="Takaki Y."/>
            <person name="Nishi S."/>
            <person name="Hori S."/>
            <person name="Arai W."/>
            <person name="Tsubouchi T."/>
            <person name="Morono Y."/>
            <person name="Uchiyama I."/>
            <person name="Ito T."/>
            <person name="Fujiyama A."/>
            <person name="Inagaki F."/>
            <person name="Takami H."/>
        </authorList>
    </citation>
    <scope>NUCLEOTIDE SEQUENCE</scope>
    <source>
        <strain evidence="11">Expedition CK06-06</strain>
    </source>
</reference>
<accession>X0VUQ5</accession>
<feature type="transmembrane region" description="Helical" evidence="10">
    <location>
        <begin position="48"/>
        <end position="67"/>
    </location>
</feature>
<proteinExistence type="predicted"/>
<keyword evidence="4 10" id="KW-0812">Transmembrane</keyword>
<feature type="non-terminal residue" evidence="11">
    <location>
        <position position="1"/>
    </location>
</feature>
<protein>
    <recommendedName>
        <fullName evidence="12">Acyl-phosphate glycerol 3-phosphate acyltransferase</fullName>
    </recommendedName>
</protein>
<dbReference type="GO" id="GO:0005886">
    <property type="term" value="C:plasma membrane"/>
    <property type="evidence" value="ECO:0007669"/>
    <property type="project" value="InterPro"/>
</dbReference>
<keyword evidence="8" id="KW-0594">Phospholipid biosynthesis</keyword>
<keyword evidence="2" id="KW-0444">Lipid biosynthesis</keyword>
<dbReference type="SMART" id="SM01207">
    <property type="entry name" value="G3P_acyltransf"/>
    <property type="match status" value="1"/>
</dbReference>
<keyword evidence="5 10" id="KW-1133">Transmembrane helix</keyword>
<dbReference type="PANTHER" id="PTHR30309:SF0">
    <property type="entry name" value="GLYCEROL-3-PHOSPHATE ACYLTRANSFERASE-RELATED"/>
    <property type="match status" value="1"/>
</dbReference>
<evidence type="ECO:0000313" key="11">
    <source>
        <dbReference type="EMBL" id="GAG22129.1"/>
    </source>
</evidence>
<evidence type="ECO:0000256" key="10">
    <source>
        <dbReference type="SAM" id="Phobius"/>
    </source>
</evidence>
<feature type="transmembrane region" description="Helical" evidence="10">
    <location>
        <begin position="73"/>
        <end position="92"/>
    </location>
</feature>
<evidence type="ECO:0000256" key="8">
    <source>
        <dbReference type="ARBA" id="ARBA00023209"/>
    </source>
</evidence>
<name>X0VUQ5_9ZZZZ</name>
<evidence type="ECO:0000256" key="4">
    <source>
        <dbReference type="ARBA" id="ARBA00022692"/>
    </source>
</evidence>
<dbReference type="GO" id="GO:0008654">
    <property type="term" value="P:phospholipid biosynthetic process"/>
    <property type="evidence" value="ECO:0007669"/>
    <property type="project" value="UniProtKB-KW"/>
</dbReference>
<evidence type="ECO:0000256" key="6">
    <source>
        <dbReference type="ARBA" id="ARBA00023098"/>
    </source>
</evidence>